<feature type="chain" id="PRO_5019212604" evidence="2">
    <location>
        <begin position="21"/>
        <end position="232"/>
    </location>
</feature>
<reference evidence="3" key="3">
    <citation type="journal article" date="2017" name="Nature">
        <title>Genome sequence of the progenitor of the wheat D genome Aegilops tauschii.</title>
        <authorList>
            <person name="Luo M.C."/>
            <person name="Gu Y.Q."/>
            <person name="Puiu D."/>
            <person name="Wang H."/>
            <person name="Twardziok S.O."/>
            <person name="Deal K.R."/>
            <person name="Huo N."/>
            <person name="Zhu T."/>
            <person name="Wang L."/>
            <person name="Wang Y."/>
            <person name="McGuire P.E."/>
            <person name="Liu S."/>
            <person name="Long H."/>
            <person name="Ramasamy R.K."/>
            <person name="Rodriguez J.C."/>
            <person name="Van S.L."/>
            <person name="Yuan L."/>
            <person name="Wang Z."/>
            <person name="Xia Z."/>
            <person name="Xiao L."/>
            <person name="Anderson O.D."/>
            <person name="Ouyang S."/>
            <person name="Liang Y."/>
            <person name="Zimin A.V."/>
            <person name="Pertea G."/>
            <person name="Qi P."/>
            <person name="Bennetzen J.L."/>
            <person name="Dai X."/>
            <person name="Dawson M.W."/>
            <person name="Muller H.G."/>
            <person name="Kugler K."/>
            <person name="Rivarola-Duarte L."/>
            <person name="Spannagl M."/>
            <person name="Mayer K.F.X."/>
            <person name="Lu F.H."/>
            <person name="Bevan M.W."/>
            <person name="Leroy P."/>
            <person name="Li P."/>
            <person name="You F.M."/>
            <person name="Sun Q."/>
            <person name="Liu Z."/>
            <person name="Lyons E."/>
            <person name="Wicker T."/>
            <person name="Salzberg S.L."/>
            <person name="Devos K.M."/>
            <person name="Dvorak J."/>
        </authorList>
    </citation>
    <scope>NUCLEOTIDE SEQUENCE [LARGE SCALE GENOMIC DNA]</scope>
    <source>
        <strain evidence="3">cv. AL8/78</strain>
    </source>
</reference>
<protein>
    <submittedName>
        <fullName evidence="3">Uncharacterized protein</fullName>
    </submittedName>
</protein>
<feature type="region of interest" description="Disordered" evidence="1">
    <location>
        <begin position="113"/>
        <end position="144"/>
    </location>
</feature>
<evidence type="ECO:0000256" key="2">
    <source>
        <dbReference type="SAM" id="SignalP"/>
    </source>
</evidence>
<dbReference type="Proteomes" id="UP000015105">
    <property type="component" value="Chromosome 5D"/>
</dbReference>
<feature type="signal peptide" evidence="2">
    <location>
        <begin position="1"/>
        <end position="20"/>
    </location>
</feature>
<evidence type="ECO:0000313" key="3">
    <source>
        <dbReference type="EnsemblPlants" id="AET5Gv20411800.5"/>
    </source>
</evidence>
<proteinExistence type="predicted"/>
<accession>A0A453KH50</accession>
<evidence type="ECO:0000256" key="1">
    <source>
        <dbReference type="SAM" id="MobiDB-lite"/>
    </source>
</evidence>
<reference evidence="4" key="2">
    <citation type="journal article" date="2017" name="Nat. Plants">
        <title>The Aegilops tauschii genome reveals multiple impacts of transposons.</title>
        <authorList>
            <person name="Zhao G."/>
            <person name="Zou C."/>
            <person name="Li K."/>
            <person name="Wang K."/>
            <person name="Li T."/>
            <person name="Gao L."/>
            <person name="Zhang X."/>
            <person name="Wang H."/>
            <person name="Yang Z."/>
            <person name="Liu X."/>
            <person name="Jiang W."/>
            <person name="Mao L."/>
            <person name="Kong X."/>
            <person name="Jiao Y."/>
            <person name="Jia J."/>
        </authorList>
    </citation>
    <scope>NUCLEOTIDE SEQUENCE [LARGE SCALE GENOMIC DNA]</scope>
    <source>
        <strain evidence="4">cv. AL8/78</strain>
    </source>
</reference>
<keyword evidence="2" id="KW-0732">Signal</keyword>
<dbReference type="EnsemblPlants" id="AET5Gv20411800.5">
    <property type="protein sequence ID" value="AET5Gv20411800.5"/>
    <property type="gene ID" value="AET5Gv20411800"/>
</dbReference>
<organism evidence="3 4">
    <name type="scientific">Aegilops tauschii subsp. strangulata</name>
    <name type="common">Goatgrass</name>
    <dbReference type="NCBI Taxonomy" id="200361"/>
    <lineage>
        <taxon>Eukaryota</taxon>
        <taxon>Viridiplantae</taxon>
        <taxon>Streptophyta</taxon>
        <taxon>Embryophyta</taxon>
        <taxon>Tracheophyta</taxon>
        <taxon>Spermatophyta</taxon>
        <taxon>Magnoliopsida</taxon>
        <taxon>Liliopsida</taxon>
        <taxon>Poales</taxon>
        <taxon>Poaceae</taxon>
        <taxon>BOP clade</taxon>
        <taxon>Pooideae</taxon>
        <taxon>Triticodae</taxon>
        <taxon>Triticeae</taxon>
        <taxon>Triticinae</taxon>
        <taxon>Aegilops</taxon>
    </lineage>
</organism>
<reference evidence="3" key="4">
    <citation type="submission" date="2019-03" db="UniProtKB">
        <authorList>
            <consortium name="EnsemblPlants"/>
        </authorList>
    </citation>
    <scope>IDENTIFICATION</scope>
</reference>
<sequence length="232" mass="25502">MSPLALLLFLLCSSLALASGSEPTLSWTCGDEQVSILETSDGRQNLSINGVLVKDRAQGCDRLRSYFGSGCLSCDERSQSWRGAWMRSCSDDGSQSSYVTSAPNIPRRLLKQSSENGAKAEDDPCGNTGLHENKHDANDSSKKEDPLLAVPGVLLLCCGLMLPCFHAERKEGRRQNTTSIQRNAGKSIHHVLLSFFLFQQMCYCPLIFGKSNSYCHPCSGIKSKYTKILVVW</sequence>
<evidence type="ECO:0000313" key="4">
    <source>
        <dbReference type="Proteomes" id="UP000015105"/>
    </source>
</evidence>
<keyword evidence="4" id="KW-1185">Reference proteome</keyword>
<reference evidence="3" key="5">
    <citation type="journal article" date="2021" name="G3 (Bethesda)">
        <title>Aegilops tauschii genome assembly Aet v5.0 features greater sequence contiguity and improved annotation.</title>
        <authorList>
            <person name="Wang L."/>
            <person name="Zhu T."/>
            <person name="Rodriguez J.C."/>
            <person name="Deal K.R."/>
            <person name="Dubcovsky J."/>
            <person name="McGuire P.E."/>
            <person name="Lux T."/>
            <person name="Spannagl M."/>
            <person name="Mayer K.F.X."/>
            <person name="Baldrich P."/>
            <person name="Meyers B.C."/>
            <person name="Huo N."/>
            <person name="Gu Y.Q."/>
            <person name="Zhou H."/>
            <person name="Devos K.M."/>
            <person name="Bennetzen J.L."/>
            <person name="Unver T."/>
            <person name="Budak H."/>
            <person name="Gulick P.J."/>
            <person name="Galiba G."/>
            <person name="Kalapos B."/>
            <person name="Nelson D.R."/>
            <person name="Li P."/>
            <person name="You F.M."/>
            <person name="Luo M.C."/>
            <person name="Dvorak J."/>
        </authorList>
    </citation>
    <scope>NUCLEOTIDE SEQUENCE [LARGE SCALE GENOMIC DNA]</scope>
    <source>
        <strain evidence="3">cv. AL8/78</strain>
    </source>
</reference>
<reference evidence="4" key="1">
    <citation type="journal article" date="2014" name="Science">
        <title>Ancient hybridizations among the ancestral genomes of bread wheat.</title>
        <authorList>
            <consortium name="International Wheat Genome Sequencing Consortium,"/>
            <person name="Marcussen T."/>
            <person name="Sandve S.R."/>
            <person name="Heier L."/>
            <person name="Spannagl M."/>
            <person name="Pfeifer M."/>
            <person name="Jakobsen K.S."/>
            <person name="Wulff B.B."/>
            <person name="Steuernagel B."/>
            <person name="Mayer K.F."/>
            <person name="Olsen O.A."/>
        </authorList>
    </citation>
    <scope>NUCLEOTIDE SEQUENCE [LARGE SCALE GENOMIC DNA]</scope>
    <source>
        <strain evidence="4">cv. AL8/78</strain>
    </source>
</reference>
<feature type="compositionally biased region" description="Basic and acidic residues" evidence="1">
    <location>
        <begin position="131"/>
        <end position="144"/>
    </location>
</feature>
<dbReference type="AlphaFoldDB" id="A0A453KH50"/>
<dbReference type="Gramene" id="AET5Gv20411800.5">
    <property type="protein sequence ID" value="AET5Gv20411800.5"/>
    <property type="gene ID" value="AET5Gv20411800"/>
</dbReference>
<name>A0A453KH50_AEGTS</name>